<gene>
    <name evidence="3" type="ORF">JK363_37015</name>
</gene>
<comment type="caution">
    <text evidence="3">The sequence shown here is derived from an EMBL/GenBank/DDBJ whole genome shotgun (WGS) entry which is preliminary data.</text>
</comment>
<evidence type="ECO:0000313" key="3">
    <source>
        <dbReference type="EMBL" id="MBL1102127.1"/>
    </source>
</evidence>
<organism evidence="3 4">
    <name type="scientific">Streptomyces coffeae</name>
    <dbReference type="NCBI Taxonomy" id="621382"/>
    <lineage>
        <taxon>Bacteria</taxon>
        <taxon>Bacillati</taxon>
        <taxon>Actinomycetota</taxon>
        <taxon>Actinomycetes</taxon>
        <taxon>Kitasatosporales</taxon>
        <taxon>Streptomycetaceae</taxon>
        <taxon>Streptomyces</taxon>
    </lineage>
</organism>
<protein>
    <recommendedName>
        <fullName evidence="5">Zinc-finger domain-containing protein</fullName>
    </recommendedName>
</protein>
<dbReference type="EMBL" id="JAERRF010000038">
    <property type="protein sequence ID" value="MBL1102127.1"/>
    <property type="molecule type" value="Genomic_DNA"/>
</dbReference>
<feature type="transmembrane region" description="Helical" evidence="2">
    <location>
        <begin position="266"/>
        <end position="287"/>
    </location>
</feature>
<evidence type="ECO:0008006" key="5">
    <source>
        <dbReference type="Google" id="ProtNLM"/>
    </source>
</evidence>
<dbReference type="RefSeq" id="WP_201882317.1">
    <property type="nucleotide sequence ID" value="NZ_JAERRF010000038.1"/>
</dbReference>
<feature type="compositionally biased region" description="Low complexity" evidence="1">
    <location>
        <begin position="227"/>
        <end position="243"/>
    </location>
</feature>
<dbReference type="Proteomes" id="UP000634229">
    <property type="component" value="Unassembled WGS sequence"/>
</dbReference>
<sequence>MTSHVFQQLLQRLLSGEPFVEARHPGCLRPQLLGNARTTAITRWHRERDTLSPDFHAWVAAGGRWPWGEDGQLALAFQRLPATTQCLLWHSMVERDDPALTARIAGLAPDAAPAACELAASALKQARTDLYLERLGRPGCKDAAKWLTSRPETPPAEETADHLRSCPACMSLYKDVTRLDKQLAAQLPVRLLGWWTGQHYLHAKAATPQPLGDTPLLATSPGRARAAAPAARSYTRRATATTTPRHRGKATAASLRRTRVPRPTRASVAVVGFLIGLGVAILTLIHLRPAGSASARFTASIPTLTSADRGR</sequence>
<keyword evidence="2" id="KW-0472">Membrane</keyword>
<evidence type="ECO:0000256" key="2">
    <source>
        <dbReference type="SAM" id="Phobius"/>
    </source>
</evidence>
<evidence type="ECO:0000313" key="4">
    <source>
        <dbReference type="Proteomes" id="UP000634229"/>
    </source>
</evidence>
<name>A0ABS1NQE8_9ACTN</name>
<keyword evidence="4" id="KW-1185">Reference proteome</keyword>
<keyword evidence="2" id="KW-0812">Transmembrane</keyword>
<accession>A0ABS1NQE8</accession>
<feature type="region of interest" description="Disordered" evidence="1">
    <location>
        <begin position="227"/>
        <end position="259"/>
    </location>
</feature>
<reference evidence="3 4" key="1">
    <citation type="submission" date="2021-01" db="EMBL/GenBank/DDBJ databases">
        <title>WGS of actinomycetes isolated from Thailand.</title>
        <authorList>
            <person name="Thawai C."/>
        </authorList>
    </citation>
    <scope>NUCLEOTIDE SEQUENCE [LARGE SCALE GENOMIC DNA]</scope>
    <source>
        <strain evidence="3 4">CA1R205</strain>
    </source>
</reference>
<proteinExistence type="predicted"/>
<keyword evidence="2" id="KW-1133">Transmembrane helix</keyword>
<evidence type="ECO:0000256" key="1">
    <source>
        <dbReference type="SAM" id="MobiDB-lite"/>
    </source>
</evidence>